<name>A0A6C8GL30_SALET</name>
<reference evidence="1 2" key="1">
    <citation type="journal article" date="2011" name="BMC Genomics">
        <title>Genome sequencing reveals diversification of virulence factor content and possible host adaptation in distinct subpopulations of Salmonella enterica.</title>
        <authorList>
            <person name="den Bakker H.C."/>
            <person name="Moreno Switt A.I."/>
            <person name="Govoni G."/>
            <person name="Cummings C.A."/>
            <person name="Ranieri M.L."/>
            <person name="Degoricija L."/>
            <person name="Hoelzer K."/>
            <person name="Rodriguez-Rivera L.D."/>
            <person name="Brown S."/>
            <person name="Bolchacova E."/>
            <person name="Furtado M.R."/>
            <person name="Wiedmann M."/>
        </authorList>
    </citation>
    <scope>NUCLEOTIDE SEQUENCE [LARGE SCALE GENOMIC DNA]</scope>
    <source>
        <strain evidence="1 2">A4-669</strain>
    </source>
</reference>
<accession>A0A6C8GL30</accession>
<dbReference type="EMBL" id="AFCI01001215">
    <property type="protein sequence ID" value="EHC34060.1"/>
    <property type="molecule type" value="Genomic_DNA"/>
</dbReference>
<evidence type="ECO:0000313" key="1">
    <source>
        <dbReference type="EMBL" id="EHC34060.1"/>
    </source>
</evidence>
<protein>
    <submittedName>
        <fullName evidence="1">Uncharacterized protein</fullName>
    </submittedName>
</protein>
<organism evidence="1 2">
    <name type="scientific">Salmonella enterica subsp. enterica serovar Adelaide str. A4-669</name>
    <dbReference type="NCBI Taxonomy" id="913063"/>
    <lineage>
        <taxon>Bacteria</taxon>
        <taxon>Pseudomonadati</taxon>
        <taxon>Pseudomonadota</taxon>
        <taxon>Gammaproteobacteria</taxon>
        <taxon>Enterobacterales</taxon>
        <taxon>Enterobacteriaceae</taxon>
        <taxon>Salmonella</taxon>
    </lineage>
</organism>
<dbReference type="AlphaFoldDB" id="A0A6C8GL30"/>
<comment type="caution">
    <text evidence="1">The sequence shown here is derived from an EMBL/GenBank/DDBJ whole genome shotgun (WGS) entry which is preliminary data.</text>
</comment>
<evidence type="ECO:0000313" key="2">
    <source>
        <dbReference type="Proteomes" id="UP000004906"/>
    </source>
</evidence>
<dbReference type="Proteomes" id="UP000004906">
    <property type="component" value="Unassembled WGS sequence"/>
</dbReference>
<sequence>MYVPEKTKKVVWSFLNIKLAKKWSFLNIKLACMLLVFP</sequence>
<proteinExistence type="predicted"/>
<gene>
    <name evidence="1" type="ORF">LTSEADE_3634</name>
</gene>